<accession>A0A090Y9G8</accession>
<gene>
    <name evidence="1" type="ORF">DJ93_6037</name>
</gene>
<dbReference type="EMBL" id="JMQC01000012">
    <property type="protein sequence ID" value="KFM94851.1"/>
    <property type="molecule type" value="Genomic_DNA"/>
</dbReference>
<name>A0A090Y9G8_9BACI</name>
<comment type="caution">
    <text evidence="1">The sequence shown here is derived from an EMBL/GenBank/DDBJ whole genome shotgun (WGS) entry which is preliminary data.</text>
</comment>
<dbReference type="AlphaFoldDB" id="A0A090Y9G8"/>
<evidence type="ECO:0000313" key="1">
    <source>
        <dbReference type="EMBL" id="KFM94851.1"/>
    </source>
</evidence>
<evidence type="ECO:0000313" key="2">
    <source>
        <dbReference type="Proteomes" id="UP000029389"/>
    </source>
</evidence>
<dbReference type="Proteomes" id="UP000029389">
    <property type="component" value="Unassembled WGS sequence"/>
</dbReference>
<protein>
    <submittedName>
        <fullName evidence="1">Uncharacterized protein</fullName>
    </submittedName>
</protein>
<proteinExistence type="predicted"/>
<reference evidence="1 2" key="1">
    <citation type="submission" date="2014-04" db="EMBL/GenBank/DDBJ databases">
        <authorList>
            <person name="Bishop-Lilly K.A."/>
            <person name="Broomall S.M."/>
            <person name="Chain P.S."/>
            <person name="Chertkov O."/>
            <person name="Coyne S.R."/>
            <person name="Daligault H.E."/>
            <person name="Davenport K.W."/>
            <person name="Erkkila T."/>
            <person name="Frey K.G."/>
            <person name="Gibbons H.S."/>
            <person name="Gu W."/>
            <person name="Jaissle J."/>
            <person name="Johnson S.L."/>
            <person name="Koroleva G.I."/>
            <person name="Ladner J.T."/>
            <person name="Lo C.-C."/>
            <person name="Minogue T.D."/>
            <person name="Munk C."/>
            <person name="Palacios G.F."/>
            <person name="Redden C.L."/>
            <person name="Rosenzweig C.N."/>
            <person name="Scholz M.B."/>
            <person name="Teshima H."/>
            <person name="Xu Y."/>
        </authorList>
    </citation>
    <scope>NUCLEOTIDE SEQUENCE [LARGE SCALE GENOMIC DNA]</scope>
    <source>
        <strain evidence="1 2">BHP</strain>
    </source>
</reference>
<organism evidence="1 2">
    <name type="scientific">Bacillus clarus</name>
    <dbReference type="NCBI Taxonomy" id="2338372"/>
    <lineage>
        <taxon>Bacteria</taxon>
        <taxon>Bacillati</taxon>
        <taxon>Bacillota</taxon>
        <taxon>Bacilli</taxon>
        <taxon>Bacillales</taxon>
        <taxon>Bacillaceae</taxon>
        <taxon>Bacillus</taxon>
        <taxon>Bacillus cereus group</taxon>
    </lineage>
</organism>
<sequence length="64" mass="7373">MIGDSFLKLSVPTIKQQWSTHGICPWYRTERSLRGRIRNGQIRLSQTLEPMQIGLKVFQTCLPG</sequence>